<gene>
    <name evidence="1" type="ORF">F3Y22_tig00110893pilonHSYRG01404</name>
</gene>
<evidence type="ECO:0000313" key="2">
    <source>
        <dbReference type="Proteomes" id="UP000436088"/>
    </source>
</evidence>
<dbReference type="Proteomes" id="UP000436088">
    <property type="component" value="Unassembled WGS sequence"/>
</dbReference>
<dbReference type="PANTHER" id="PTHR31276:SF15">
    <property type="entry name" value="PROTEIN MIZU-KUSSEI 1"/>
    <property type="match status" value="1"/>
</dbReference>
<reference evidence="1" key="1">
    <citation type="submission" date="2019-09" db="EMBL/GenBank/DDBJ databases">
        <title>Draft genome information of white flower Hibiscus syriacus.</title>
        <authorList>
            <person name="Kim Y.-M."/>
        </authorList>
    </citation>
    <scope>NUCLEOTIDE SEQUENCE [LARGE SCALE GENOMIC DNA]</scope>
    <source>
        <strain evidence="1">YM2019G1</strain>
    </source>
</reference>
<dbReference type="GO" id="GO:0010274">
    <property type="term" value="P:hydrotropism"/>
    <property type="evidence" value="ECO:0007669"/>
    <property type="project" value="InterPro"/>
</dbReference>
<dbReference type="Pfam" id="PF04759">
    <property type="entry name" value="DUF617"/>
    <property type="match status" value="1"/>
</dbReference>
<accession>A0A6A2ZH56</accession>
<keyword evidence="2" id="KW-1185">Reference proteome</keyword>
<organism evidence="1 2">
    <name type="scientific">Hibiscus syriacus</name>
    <name type="common">Rose of Sharon</name>
    <dbReference type="NCBI Taxonomy" id="106335"/>
    <lineage>
        <taxon>Eukaryota</taxon>
        <taxon>Viridiplantae</taxon>
        <taxon>Streptophyta</taxon>
        <taxon>Embryophyta</taxon>
        <taxon>Tracheophyta</taxon>
        <taxon>Spermatophyta</taxon>
        <taxon>Magnoliopsida</taxon>
        <taxon>eudicotyledons</taxon>
        <taxon>Gunneridae</taxon>
        <taxon>Pentapetalae</taxon>
        <taxon>rosids</taxon>
        <taxon>malvids</taxon>
        <taxon>Malvales</taxon>
        <taxon>Malvaceae</taxon>
        <taxon>Malvoideae</taxon>
        <taxon>Hibiscus</taxon>
    </lineage>
</organism>
<dbReference type="EMBL" id="VEPZ02001150">
    <property type="protein sequence ID" value="KAE8691178.1"/>
    <property type="molecule type" value="Genomic_DNA"/>
</dbReference>
<name>A0A6A2ZH56_HIBSY</name>
<comment type="caution">
    <text evidence="1">The sequence shown here is derived from an EMBL/GenBank/DDBJ whole genome shotgun (WGS) entry which is preliminary data.</text>
</comment>
<dbReference type="AlphaFoldDB" id="A0A6A2ZH56"/>
<dbReference type="NCBIfam" id="TIGR01570">
    <property type="entry name" value="A_thal_3588"/>
    <property type="match status" value="1"/>
</dbReference>
<evidence type="ECO:0000313" key="1">
    <source>
        <dbReference type="EMBL" id="KAE8691178.1"/>
    </source>
</evidence>
<sequence>MKMMIDLGNQRGHPLHINTMDIAMATSIDCGREVRFRRSIWSLVECMVPCFGFPPSVPVSGNDTDSLNTPTSPSTSTITGTFFGYKKGRVSFCLHDDTRGSPILLLELGVPTAYLAREMQHGLMRIALECEKSKERPSSSSSCWLYEVPVWSMYCNGRKVGFAVKRRVSGGDAAVLKTMESMSVGAGVLPVGGKCEEELMYMRASFQRVIGSPHSHSFHMINPLGSTAQELILLVLEAQLHSEEGNNDQKDLQRKLRSHPLFYGITMGLLAEVINSSNLYHVSRLFTTVRDSLGLTYDVSFELNLFDRLKLGWYIKLLMLARMFLEAKRTLLMRHEAEVKSNACWLGLLARLQASSAPRKDISCIKELTSLYEGASIEDIYLAFDQLKVDEDSLYSCIGIAGADAGEDTTAVVLAKSLLNHPSSPVEARWQEGTGFGNLHDFDTDRLDGILSNDGNFG</sequence>
<protein>
    <submittedName>
        <fullName evidence="1">Uncharacterized protein</fullName>
    </submittedName>
</protein>
<dbReference type="InterPro" id="IPR006460">
    <property type="entry name" value="MIZ1-like_pln"/>
</dbReference>
<proteinExistence type="predicted"/>
<dbReference type="PANTHER" id="PTHR31276">
    <property type="match status" value="1"/>
</dbReference>